<evidence type="ECO:0000313" key="1">
    <source>
        <dbReference type="EMBL" id="MRH21385.1"/>
    </source>
</evidence>
<gene>
    <name evidence="1" type="ORF">GH815_10305</name>
</gene>
<dbReference type="Pfam" id="PF06821">
    <property type="entry name" value="Ser_hydrolase"/>
    <property type="match status" value="1"/>
</dbReference>
<keyword evidence="2" id="KW-1185">Reference proteome</keyword>
<dbReference type="AlphaFoldDB" id="A0A844BIN3"/>
<dbReference type="InterPro" id="IPR029058">
    <property type="entry name" value="AB_hydrolase_fold"/>
</dbReference>
<accession>A0A844BIN3</accession>
<dbReference type="OrthoDB" id="9804993at2"/>
<reference evidence="1 2" key="1">
    <citation type="submission" date="2019-11" db="EMBL/GenBank/DDBJ databases">
        <title>Draft Whole-Genome sequence of the marine photosynthetic bacterium Rhodovulum strictum DSM 11289.</title>
        <authorList>
            <person name="Kyndt J.A."/>
            <person name="Meyer T.E."/>
        </authorList>
    </citation>
    <scope>NUCLEOTIDE SEQUENCE [LARGE SCALE GENOMIC DNA]</scope>
    <source>
        <strain evidence="1 2">DSM 11289</strain>
    </source>
</reference>
<dbReference type="SUPFAM" id="SSF53474">
    <property type="entry name" value="alpha/beta-Hydrolases"/>
    <property type="match status" value="1"/>
</dbReference>
<protein>
    <submittedName>
        <fullName evidence="1">Alpha/beta hydrolase</fullName>
    </submittedName>
</protein>
<sequence length="194" mass="21342">MTRTLIVPGVDGSPAAHWQSWWLGVEPSSRLVDQANWSKPQPDDWETEIAGAILHYPDSILVGHSLGAITIARVLTRWPHLKVRAAMLVAPAEPRREGRLAAFAPIPERPLRVPTLVVASRNDPWMTFTRASHLAGAWGAALYDMGFAGHVNVESGFGPWPRGLELRDELLQTATFAPPAIRLPRGRSIGRSVR</sequence>
<evidence type="ECO:0000313" key="2">
    <source>
        <dbReference type="Proteomes" id="UP000466730"/>
    </source>
</evidence>
<dbReference type="Gene3D" id="3.40.50.1820">
    <property type="entry name" value="alpha/beta hydrolase"/>
    <property type="match status" value="1"/>
</dbReference>
<dbReference type="Proteomes" id="UP000466730">
    <property type="component" value="Unassembled WGS sequence"/>
</dbReference>
<dbReference type="RefSeq" id="WP_153748689.1">
    <property type="nucleotide sequence ID" value="NZ_BAAADI010000001.1"/>
</dbReference>
<dbReference type="GO" id="GO:0016787">
    <property type="term" value="F:hydrolase activity"/>
    <property type="evidence" value="ECO:0007669"/>
    <property type="project" value="UniProtKB-KW"/>
</dbReference>
<dbReference type="EMBL" id="WJPO01000014">
    <property type="protein sequence ID" value="MRH21385.1"/>
    <property type="molecule type" value="Genomic_DNA"/>
</dbReference>
<comment type="caution">
    <text evidence="1">The sequence shown here is derived from an EMBL/GenBank/DDBJ whole genome shotgun (WGS) entry which is preliminary data.</text>
</comment>
<keyword evidence="1" id="KW-0378">Hydrolase</keyword>
<dbReference type="InterPro" id="IPR010662">
    <property type="entry name" value="RBBP9/YdeN"/>
</dbReference>
<proteinExistence type="predicted"/>
<name>A0A844BIN3_9RHOB</name>
<organism evidence="1 2">
    <name type="scientific">Rhodovulum strictum</name>
    <dbReference type="NCBI Taxonomy" id="58314"/>
    <lineage>
        <taxon>Bacteria</taxon>
        <taxon>Pseudomonadati</taxon>
        <taxon>Pseudomonadota</taxon>
        <taxon>Alphaproteobacteria</taxon>
        <taxon>Rhodobacterales</taxon>
        <taxon>Paracoccaceae</taxon>
        <taxon>Rhodovulum</taxon>
    </lineage>
</organism>